<dbReference type="WBParaSite" id="ALUE_0000374701-mRNA-1">
    <property type="protein sequence ID" value="ALUE_0000374701-mRNA-1"/>
    <property type="gene ID" value="ALUE_0000374701"/>
</dbReference>
<evidence type="ECO:0000313" key="2">
    <source>
        <dbReference type="Proteomes" id="UP000036681"/>
    </source>
</evidence>
<keyword evidence="2" id="KW-1185">Reference proteome</keyword>
<feature type="region of interest" description="Disordered" evidence="1">
    <location>
        <begin position="278"/>
        <end position="304"/>
    </location>
</feature>
<dbReference type="Proteomes" id="UP000036681">
    <property type="component" value="Unplaced"/>
</dbReference>
<organism evidence="2 3">
    <name type="scientific">Ascaris lumbricoides</name>
    <name type="common">Giant roundworm</name>
    <dbReference type="NCBI Taxonomy" id="6252"/>
    <lineage>
        <taxon>Eukaryota</taxon>
        <taxon>Metazoa</taxon>
        <taxon>Ecdysozoa</taxon>
        <taxon>Nematoda</taxon>
        <taxon>Chromadorea</taxon>
        <taxon>Rhabditida</taxon>
        <taxon>Spirurina</taxon>
        <taxon>Ascaridomorpha</taxon>
        <taxon>Ascaridoidea</taxon>
        <taxon>Ascarididae</taxon>
        <taxon>Ascaris</taxon>
    </lineage>
</organism>
<reference evidence="3" key="1">
    <citation type="submission" date="2017-02" db="UniProtKB">
        <authorList>
            <consortium name="WormBaseParasite"/>
        </authorList>
    </citation>
    <scope>IDENTIFICATION</scope>
</reference>
<proteinExistence type="predicted"/>
<dbReference type="AlphaFoldDB" id="A0A0M3HPE5"/>
<evidence type="ECO:0000256" key="1">
    <source>
        <dbReference type="SAM" id="MobiDB-lite"/>
    </source>
</evidence>
<protein>
    <submittedName>
        <fullName evidence="3">Velvet domain-containing protein</fullName>
    </submittedName>
</protein>
<sequence>MEEERFHRTLIKKVGLINKYGGTLKLVMLDLRVVYLFISDGQRDASDVYSFKMPAYSYNKPALPSLPTYAATSSASSLLNQQSHVVFQRPFVNPTLQINSYGTSFVQPSLPSRNTATEVDYSSGTQAPLLSGYSSLSGSWQPTYMPSSSDNKIPSVGIYSSLSAKDPREDISSQHIPSLISNEYRGTSAPEVDDLHTTSQHVDVLQKYGIRMPPRLQQMSTASNGDQYVLLPDMSSSTQNGINYPGQQQVEGQEAQGHKQDIVLPNDRLGAASQVAQISTSGGELSGGTQPVHPNTDSSTAGVQHIHSSVVPSPAILPTYTRSNVSPYSLSSASTSVSSSAFMSVPPPNAPRSDADEKAKSTVAMLTQQILQLPAVIYMNSSNTEEKQIEHLLRGTYNLPLVAFYIDKLGFFNLQFCKFHRPAASRQLSSERTNSRARRESLRTQ</sequence>
<evidence type="ECO:0000313" key="3">
    <source>
        <dbReference type="WBParaSite" id="ALUE_0000374701-mRNA-1"/>
    </source>
</evidence>
<accession>A0A0M3HPE5</accession>
<name>A0A0M3HPE5_ASCLU</name>